<gene>
    <name evidence="2" type="ORF">FC21_GL000491</name>
</gene>
<dbReference type="GO" id="GO:0016747">
    <property type="term" value="F:acyltransferase activity, transferring groups other than amino-acyl groups"/>
    <property type="evidence" value="ECO:0007669"/>
    <property type="project" value="InterPro"/>
</dbReference>
<dbReference type="InterPro" id="IPR000182">
    <property type="entry name" value="GNAT_dom"/>
</dbReference>
<dbReference type="PATRIC" id="fig|1423742.4.peg.514"/>
<reference evidence="2 3" key="1">
    <citation type="journal article" date="2015" name="Genome Announc.">
        <title>Expanding the biotechnology potential of lactobacilli through comparative genomics of 213 strains and associated genera.</title>
        <authorList>
            <person name="Sun Z."/>
            <person name="Harris H.M."/>
            <person name="McCann A."/>
            <person name="Guo C."/>
            <person name="Argimon S."/>
            <person name="Zhang W."/>
            <person name="Yang X."/>
            <person name="Jeffery I.B."/>
            <person name="Cooney J.C."/>
            <person name="Kagawa T.F."/>
            <person name="Liu W."/>
            <person name="Song Y."/>
            <person name="Salvetti E."/>
            <person name="Wrobel A."/>
            <person name="Rasinkangas P."/>
            <person name="Parkhill J."/>
            <person name="Rea M.C."/>
            <person name="O'Sullivan O."/>
            <person name="Ritari J."/>
            <person name="Douillard F.P."/>
            <person name="Paul Ross R."/>
            <person name="Yang R."/>
            <person name="Briner A.E."/>
            <person name="Felis G.E."/>
            <person name="de Vos W.M."/>
            <person name="Barrangou R."/>
            <person name="Klaenhammer T.R."/>
            <person name="Caufield P.W."/>
            <person name="Cui Y."/>
            <person name="Zhang H."/>
            <person name="O'Toole P.W."/>
        </authorList>
    </citation>
    <scope>NUCLEOTIDE SEQUENCE [LARGE SCALE GENOMIC DNA]</scope>
    <source>
        <strain evidence="2 3">DSM 18793</strain>
    </source>
</reference>
<dbReference type="Pfam" id="PF13673">
    <property type="entry name" value="Acetyltransf_10"/>
    <property type="match status" value="1"/>
</dbReference>
<evidence type="ECO:0000313" key="2">
    <source>
        <dbReference type="EMBL" id="KRL96051.1"/>
    </source>
</evidence>
<dbReference type="AlphaFoldDB" id="A0A0R1UXE9"/>
<dbReference type="SUPFAM" id="SSF55729">
    <property type="entry name" value="Acyl-CoA N-acyltransferases (Nat)"/>
    <property type="match status" value="1"/>
</dbReference>
<protein>
    <recommendedName>
        <fullName evidence="1">N-acetyltransferase domain-containing protein</fullName>
    </recommendedName>
</protein>
<proteinExistence type="predicted"/>
<sequence length="143" mass="16138">MEIQIQPFNQLTTTQLWQIYRLRATVFTGEQHIVVPDPDEADLIALHAQGRIKGELLTYARAFVNDDAIHLGRVVTAQDARGHGYAKQLLTQLIIQAQRQWPNLPITLDAQITAQGLYEKLGFQPVGDQFMEAGLPHQKMILP</sequence>
<keyword evidence="3" id="KW-1185">Reference proteome</keyword>
<dbReference type="EMBL" id="AZGC01000013">
    <property type="protein sequence ID" value="KRL96051.1"/>
    <property type="molecule type" value="Genomic_DNA"/>
</dbReference>
<feature type="domain" description="N-acetyltransferase" evidence="1">
    <location>
        <begin position="6"/>
        <end position="143"/>
    </location>
</feature>
<dbReference type="OrthoDB" id="9796171at2"/>
<dbReference type="Gene3D" id="3.40.630.30">
    <property type="match status" value="1"/>
</dbReference>
<organism evidence="2 3">
    <name type="scientific">Limosilactobacillus equigenerosi DSM 18793 = JCM 14505</name>
    <dbReference type="NCBI Taxonomy" id="1423742"/>
    <lineage>
        <taxon>Bacteria</taxon>
        <taxon>Bacillati</taxon>
        <taxon>Bacillota</taxon>
        <taxon>Bacilli</taxon>
        <taxon>Lactobacillales</taxon>
        <taxon>Lactobacillaceae</taxon>
        <taxon>Limosilactobacillus</taxon>
    </lineage>
</organism>
<accession>A0A0R1UXE9</accession>
<dbReference type="InterPro" id="IPR016181">
    <property type="entry name" value="Acyl_CoA_acyltransferase"/>
</dbReference>
<dbReference type="Proteomes" id="UP000051084">
    <property type="component" value="Unassembled WGS sequence"/>
</dbReference>
<evidence type="ECO:0000313" key="3">
    <source>
        <dbReference type="Proteomes" id="UP000051084"/>
    </source>
</evidence>
<dbReference type="RefSeq" id="WP_054652563.1">
    <property type="nucleotide sequence ID" value="NZ_AZGC01000013.1"/>
</dbReference>
<dbReference type="CDD" id="cd04301">
    <property type="entry name" value="NAT_SF"/>
    <property type="match status" value="1"/>
</dbReference>
<name>A0A0R1UXE9_9LACO</name>
<dbReference type="PROSITE" id="PS51186">
    <property type="entry name" value="GNAT"/>
    <property type="match status" value="1"/>
</dbReference>
<comment type="caution">
    <text evidence="2">The sequence shown here is derived from an EMBL/GenBank/DDBJ whole genome shotgun (WGS) entry which is preliminary data.</text>
</comment>
<evidence type="ECO:0000259" key="1">
    <source>
        <dbReference type="PROSITE" id="PS51186"/>
    </source>
</evidence>